<accession>A0AAV9X8J1</accession>
<dbReference type="EMBL" id="JAVHJO010000008">
    <property type="protein sequence ID" value="KAK6538370.1"/>
    <property type="molecule type" value="Genomic_DNA"/>
</dbReference>
<evidence type="ECO:0000256" key="1">
    <source>
        <dbReference type="SAM" id="MobiDB-lite"/>
    </source>
</evidence>
<sequence>MAVFEGRRRDCGNSITMMYIEKNRGISIGKWGNVDLGSCISPYRLPHSDFRESDDICNGSIDIFHATRGFSRIITSTTIWRPTPGPGPNQRRQPLGSLNIDPPPYEERDPLFPLPARIPPVSDPPSSQQVSSFQDILKFTTTLTIPILSYRNNILAFNATLGIDPAEQPSLSNPQICQKYHEQYVGLSEDLKPFVKVFPGLADIVYNTIPCHIVSWLYASGDPVERFNHLEESRRMLDVQLEEFIRRDLPVYLSDFTDYFDIKWARGGNLFARVRKGSLYDCIERLMSFLAQIQKSPRMKDLLQGALFHAQAEQLKIMLQAGKFELRDEVGQLRRPKSATKEEEKEAIKIYDEGTSDENEDRSGYTESIRGIEPRPKIDEISLSESQNEFITSMLTSDDETSAVLENVQRLAASIKVPDVLISHPMLGTDGGSDVGIPVSDDFGDSRFKENIKIDDFSNESDDSMSIDLEDERGNSSGEAMMNLLEESTEQETSPTDTPMEIDSPEAEREDLYIARMRSIRGSPMEIDSIPPEPVTCPKYKTARHPNQEEEQEDFAQGTSREEESAIKIPSTKIQKPDTKNDGKNDEQGDNNKDENEGENSKED</sequence>
<evidence type="ECO:0000313" key="3">
    <source>
        <dbReference type="Proteomes" id="UP001365542"/>
    </source>
</evidence>
<feature type="compositionally biased region" description="Acidic residues" evidence="1">
    <location>
        <begin position="457"/>
        <end position="471"/>
    </location>
</feature>
<reference evidence="2 3" key="1">
    <citation type="submission" date="2019-10" db="EMBL/GenBank/DDBJ databases">
        <authorList>
            <person name="Palmer J.M."/>
        </authorList>
    </citation>
    <scope>NUCLEOTIDE SEQUENCE [LARGE SCALE GENOMIC DNA]</scope>
    <source>
        <strain evidence="2 3">TWF694</strain>
    </source>
</reference>
<organism evidence="2 3">
    <name type="scientific">Orbilia ellipsospora</name>
    <dbReference type="NCBI Taxonomy" id="2528407"/>
    <lineage>
        <taxon>Eukaryota</taxon>
        <taxon>Fungi</taxon>
        <taxon>Dikarya</taxon>
        <taxon>Ascomycota</taxon>
        <taxon>Pezizomycotina</taxon>
        <taxon>Orbiliomycetes</taxon>
        <taxon>Orbiliales</taxon>
        <taxon>Orbiliaceae</taxon>
        <taxon>Orbilia</taxon>
    </lineage>
</organism>
<feature type="region of interest" description="Disordered" evidence="1">
    <location>
        <begin position="456"/>
        <end position="475"/>
    </location>
</feature>
<feature type="region of interest" description="Disordered" evidence="1">
    <location>
        <begin position="335"/>
        <end position="371"/>
    </location>
</feature>
<evidence type="ECO:0000313" key="2">
    <source>
        <dbReference type="EMBL" id="KAK6538370.1"/>
    </source>
</evidence>
<protein>
    <submittedName>
        <fullName evidence="2">Uncharacterized protein</fullName>
    </submittedName>
</protein>
<keyword evidence="3" id="KW-1185">Reference proteome</keyword>
<feature type="region of interest" description="Disordered" evidence="1">
    <location>
        <begin position="77"/>
        <end position="102"/>
    </location>
</feature>
<dbReference type="Proteomes" id="UP001365542">
    <property type="component" value="Unassembled WGS sequence"/>
</dbReference>
<feature type="compositionally biased region" description="Basic and acidic residues" evidence="1">
    <location>
        <begin position="575"/>
        <end position="604"/>
    </location>
</feature>
<gene>
    <name evidence="2" type="ORF">TWF694_011250</name>
</gene>
<feature type="region of interest" description="Disordered" evidence="1">
    <location>
        <begin position="487"/>
        <end position="604"/>
    </location>
</feature>
<feature type="compositionally biased region" description="Basic and acidic residues" evidence="1">
    <location>
        <begin position="339"/>
        <end position="352"/>
    </location>
</feature>
<name>A0AAV9X8J1_9PEZI</name>
<comment type="caution">
    <text evidence="2">The sequence shown here is derived from an EMBL/GenBank/DDBJ whole genome shotgun (WGS) entry which is preliminary data.</text>
</comment>
<proteinExistence type="predicted"/>
<dbReference type="AlphaFoldDB" id="A0AAV9X8J1"/>